<feature type="transmembrane region" description="Helical" evidence="3">
    <location>
        <begin position="133"/>
        <end position="154"/>
    </location>
</feature>
<evidence type="ECO:0000313" key="6">
    <source>
        <dbReference type="Proteomes" id="UP000199679"/>
    </source>
</evidence>
<dbReference type="OrthoDB" id="9780884at2"/>
<sequence>MHNRSGIFTFFLLIAAISLVFDWYVFSGLKTLTADWQSARMRKLTTWGYLVISVGITFLFVGGLESFNSAQGMTPYHEYTLSFFITFLITKIVFAIILFLGDSGRFVYGLVHGITHSAPKKTKGPYFPARRKFISEIAVITAAFPFTAFLYAMVAGKYDYKVHRQTIYYDELPDAFDGFTITQISDIHSGSFDNTHAVQKGINLANAQKSDLFVFTGDLVNNAAWEIEKYIDHFKQLKAPFGQFSILGNHDYGDYILWNNDAEKAANLVKLKQHHAELGYRLLMDENVVLEKGGQKISLIGVQNWGKGFIQLGDLDKALKGVDADAFKILLSHDPTHWEEKVRYHPTDIHLTLAGHTHGAQFGVETAGFRWSPVQYKYLDWAGLINQRNRYLYVNRGFGFLAFSGRLGIWPEITVITLKKKIA</sequence>
<dbReference type="InterPro" id="IPR029052">
    <property type="entry name" value="Metallo-depent_PP-like"/>
</dbReference>
<reference evidence="5 6" key="1">
    <citation type="submission" date="2016-10" db="EMBL/GenBank/DDBJ databases">
        <authorList>
            <person name="de Groot N.N."/>
        </authorList>
    </citation>
    <scope>NUCLEOTIDE SEQUENCE [LARGE SCALE GENOMIC DNA]</scope>
    <source>
        <strain evidence="5 6">MP1X4</strain>
    </source>
</reference>
<dbReference type="PANTHER" id="PTHR31302">
    <property type="entry name" value="TRANSMEMBRANE PROTEIN WITH METALLOPHOSPHOESTERASE DOMAIN-RELATED"/>
    <property type="match status" value="1"/>
</dbReference>
<dbReference type="AlphaFoldDB" id="A0A1H2AP78"/>
<dbReference type="RefSeq" id="WP_091376101.1">
    <property type="nucleotide sequence ID" value="NZ_LT629740.1"/>
</dbReference>
<dbReference type="CDD" id="cd07385">
    <property type="entry name" value="MPP_YkuE_C"/>
    <property type="match status" value="1"/>
</dbReference>
<feature type="transmembrane region" description="Helical" evidence="3">
    <location>
        <begin position="7"/>
        <end position="26"/>
    </location>
</feature>
<dbReference type="GO" id="GO:0009245">
    <property type="term" value="P:lipid A biosynthetic process"/>
    <property type="evidence" value="ECO:0007669"/>
    <property type="project" value="TreeGrafter"/>
</dbReference>
<protein>
    <recommendedName>
        <fullName evidence="4">Calcineurin-like phosphoesterase domain-containing protein</fullName>
    </recommendedName>
</protein>
<accession>A0A1H2AP78</accession>
<dbReference type="InterPro" id="IPR051158">
    <property type="entry name" value="Metallophosphoesterase_sf"/>
</dbReference>
<dbReference type="EMBL" id="LT629740">
    <property type="protein sequence ID" value="SDT47637.1"/>
    <property type="molecule type" value="Genomic_DNA"/>
</dbReference>
<evidence type="ECO:0000313" key="5">
    <source>
        <dbReference type="EMBL" id="SDT47637.1"/>
    </source>
</evidence>
<dbReference type="Pfam" id="PF00149">
    <property type="entry name" value="Metallophos"/>
    <property type="match status" value="1"/>
</dbReference>
<keyword evidence="6" id="KW-1185">Reference proteome</keyword>
<dbReference type="Gene3D" id="3.60.21.10">
    <property type="match status" value="1"/>
</dbReference>
<evidence type="ECO:0000256" key="3">
    <source>
        <dbReference type="SAM" id="Phobius"/>
    </source>
</evidence>
<evidence type="ECO:0000259" key="4">
    <source>
        <dbReference type="Pfam" id="PF00149"/>
    </source>
</evidence>
<dbReference type="InterPro" id="IPR004843">
    <property type="entry name" value="Calcineurin-like_PHP"/>
</dbReference>
<gene>
    <name evidence="5" type="ORF">SAMN05216490_3634</name>
</gene>
<keyword evidence="2" id="KW-0378">Hydrolase</keyword>
<dbReference type="Proteomes" id="UP000199679">
    <property type="component" value="Chromosome I"/>
</dbReference>
<dbReference type="PANTHER" id="PTHR31302:SF31">
    <property type="entry name" value="PHOSPHODIESTERASE YAEI"/>
    <property type="match status" value="1"/>
</dbReference>
<dbReference type="SUPFAM" id="SSF56300">
    <property type="entry name" value="Metallo-dependent phosphatases"/>
    <property type="match status" value="1"/>
</dbReference>
<keyword evidence="3" id="KW-0472">Membrane</keyword>
<feature type="transmembrane region" description="Helical" evidence="3">
    <location>
        <begin position="79"/>
        <end position="100"/>
    </location>
</feature>
<keyword evidence="3" id="KW-1133">Transmembrane helix</keyword>
<keyword evidence="3" id="KW-0812">Transmembrane</keyword>
<organism evidence="5 6">
    <name type="scientific">Mucilaginibacter mallensis</name>
    <dbReference type="NCBI Taxonomy" id="652787"/>
    <lineage>
        <taxon>Bacteria</taxon>
        <taxon>Pseudomonadati</taxon>
        <taxon>Bacteroidota</taxon>
        <taxon>Sphingobacteriia</taxon>
        <taxon>Sphingobacteriales</taxon>
        <taxon>Sphingobacteriaceae</taxon>
        <taxon>Mucilaginibacter</taxon>
    </lineage>
</organism>
<dbReference type="GO" id="GO:0016020">
    <property type="term" value="C:membrane"/>
    <property type="evidence" value="ECO:0007669"/>
    <property type="project" value="GOC"/>
</dbReference>
<dbReference type="GO" id="GO:0046872">
    <property type="term" value="F:metal ion binding"/>
    <property type="evidence" value="ECO:0007669"/>
    <property type="project" value="UniProtKB-KW"/>
</dbReference>
<dbReference type="GO" id="GO:0008758">
    <property type="term" value="F:UDP-2,3-diacylglucosamine hydrolase activity"/>
    <property type="evidence" value="ECO:0007669"/>
    <property type="project" value="TreeGrafter"/>
</dbReference>
<proteinExistence type="predicted"/>
<feature type="transmembrane region" description="Helical" evidence="3">
    <location>
        <begin position="46"/>
        <end position="67"/>
    </location>
</feature>
<name>A0A1H2AP78_MUCMA</name>
<evidence type="ECO:0000256" key="1">
    <source>
        <dbReference type="ARBA" id="ARBA00022723"/>
    </source>
</evidence>
<keyword evidence="1" id="KW-0479">Metal-binding</keyword>
<feature type="domain" description="Calcineurin-like phosphoesterase" evidence="4">
    <location>
        <begin position="180"/>
        <end position="359"/>
    </location>
</feature>
<evidence type="ECO:0000256" key="2">
    <source>
        <dbReference type="ARBA" id="ARBA00022801"/>
    </source>
</evidence>